<comment type="caution">
    <text evidence="2">The sequence shown here is derived from an EMBL/GenBank/DDBJ whole genome shotgun (WGS) entry which is preliminary data.</text>
</comment>
<protein>
    <submittedName>
        <fullName evidence="2">Uncharacterized protein</fullName>
    </submittedName>
</protein>
<evidence type="ECO:0000256" key="1">
    <source>
        <dbReference type="SAM" id="Phobius"/>
    </source>
</evidence>
<dbReference type="EMBL" id="JACSPY010000010">
    <property type="protein sequence ID" value="MBD8021240.1"/>
    <property type="molecule type" value="Genomic_DNA"/>
</dbReference>
<dbReference type="Proteomes" id="UP000651517">
    <property type="component" value="Unassembled WGS sequence"/>
</dbReference>
<reference evidence="2 3" key="1">
    <citation type="submission" date="2020-08" db="EMBL/GenBank/DDBJ databases">
        <title>A Genomic Blueprint of the Chicken Gut Microbiome.</title>
        <authorList>
            <person name="Gilroy R."/>
            <person name="Ravi A."/>
            <person name="Getino M."/>
            <person name="Pursley I."/>
            <person name="Horton D.L."/>
            <person name="Alikhan N.-F."/>
            <person name="Baker D."/>
            <person name="Gharbi K."/>
            <person name="Hall N."/>
            <person name="Watson M."/>
            <person name="Adriaenssens E.M."/>
            <person name="Foster-Nyarko E."/>
            <person name="Jarju S."/>
            <person name="Secka A."/>
            <person name="Antonio M."/>
            <person name="Oren A."/>
            <person name="Chaudhuri R."/>
            <person name="La Ragione R.M."/>
            <person name="Hildebrand F."/>
            <person name="Pallen M.J."/>
        </authorList>
    </citation>
    <scope>NUCLEOTIDE SEQUENCE [LARGE SCALE GENOMIC DNA]</scope>
    <source>
        <strain evidence="2 3">Re57</strain>
    </source>
</reference>
<gene>
    <name evidence="2" type="ORF">H9634_10665</name>
</gene>
<feature type="transmembrane region" description="Helical" evidence="1">
    <location>
        <begin position="98"/>
        <end position="118"/>
    </location>
</feature>
<dbReference type="RefSeq" id="WP_191726634.1">
    <property type="nucleotide sequence ID" value="NZ_JACSPY010000010.1"/>
</dbReference>
<feature type="transmembrane region" description="Helical" evidence="1">
    <location>
        <begin position="20"/>
        <end position="43"/>
    </location>
</feature>
<proteinExistence type="predicted"/>
<keyword evidence="1" id="KW-0812">Transmembrane</keyword>
<organism evidence="2 3">
    <name type="scientific">Brevibacterium gallinarum</name>
    <dbReference type="NCBI Taxonomy" id="2762220"/>
    <lineage>
        <taxon>Bacteria</taxon>
        <taxon>Bacillati</taxon>
        <taxon>Actinomycetota</taxon>
        <taxon>Actinomycetes</taxon>
        <taxon>Micrococcales</taxon>
        <taxon>Brevibacteriaceae</taxon>
        <taxon>Brevibacterium</taxon>
    </lineage>
</organism>
<evidence type="ECO:0000313" key="2">
    <source>
        <dbReference type="EMBL" id="MBD8021240.1"/>
    </source>
</evidence>
<feature type="transmembrane region" description="Helical" evidence="1">
    <location>
        <begin position="75"/>
        <end position="92"/>
    </location>
</feature>
<sequence length="130" mass="14083">MSVRFAECEDPTFAPRMVTVAALGWTAIVIGWFTEITVMPGYFMDWRTVVIPALVALGVAALAAIVYWLSLPYGWIITTVAVAITVAVSIFAVALPAFAFPVVAAPVAAVLVAAVLWLPPIRRYLQHKPR</sequence>
<name>A0ABR8WW65_9MICO</name>
<evidence type="ECO:0000313" key="3">
    <source>
        <dbReference type="Proteomes" id="UP000651517"/>
    </source>
</evidence>
<accession>A0ABR8WW65</accession>
<keyword evidence="1" id="KW-0472">Membrane</keyword>
<feature type="transmembrane region" description="Helical" evidence="1">
    <location>
        <begin position="49"/>
        <end position="68"/>
    </location>
</feature>
<keyword evidence="1" id="KW-1133">Transmembrane helix</keyword>
<keyword evidence="3" id="KW-1185">Reference proteome</keyword>